<feature type="transmembrane region" description="Helical" evidence="6">
    <location>
        <begin position="34"/>
        <end position="54"/>
    </location>
</feature>
<dbReference type="Proteomes" id="UP000199110">
    <property type="component" value="Unassembled WGS sequence"/>
</dbReference>
<dbReference type="PANTHER" id="PTHR40077:SF1">
    <property type="entry name" value="MEMBRANE PROTEIN"/>
    <property type="match status" value="1"/>
</dbReference>
<evidence type="ECO:0000256" key="6">
    <source>
        <dbReference type="SAM" id="Phobius"/>
    </source>
</evidence>
<evidence type="ECO:0000256" key="4">
    <source>
        <dbReference type="ARBA" id="ARBA00022989"/>
    </source>
</evidence>
<feature type="transmembrane region" description="Helical" evidence="6">
    <location>
        <begin position="61"/>
        <end position="82"/>
    </location>
</feature>
<name>A0A1I3UV54_9RHOB</name>
<dbReference type="InterPro" id="IPR023845">
    <property type="entry name" value="DUF3817_TM"/>
</dbReference>
<dbReference type="AlphaFoldDB" id="A0A1I3UV54"/>
<protein>
    <submittedName>
        <fullName evidence="8">Integral membrane protein</fullName>
    </submittedName>
</protein>
<keyword evidence="3 6" id="KW-0812">Transmembrane</keyword>
<evidence type="ECO:0000256" key="3">
    <source>
        <dbReference type="ARBA" id="ARBA00022692"/>
    </source>
</evidence>
<dbReference type="GO" id="GO:0005886">
    <property type="term" value="C:plasma membrane"/>
    <property type="evidence" value="ECO:0007669"/>
    <property type="project" value="UniProtKB-SubCell"/>
</dbReference>
<comment type="subcellular location">
    <subcellularLocation>
        <location evidence="1">Cell membrane</location>
        <topology evidence="1">Multi-pass membrane protein</topology>
    </subcellularLocation>
</comment>
<gene>
    <name evidence="8" type="ORF">SAMN04488095_0003</name>
</gene>
<keyword evidence="9" id="KW-1185">Reference proteome</keyword>
<dbReference type="Pfam" id="PF12823">
    <property type="entry name" value="DUF3817"/>
    <property type="match status" value="1"/>
</dbReference>
<accession>A0A1I3UV54</accession>
<dbReference type="PANTHER" id="PTHR40077">
    <property type="entry name" value="MEMBRANE PROTEIN-RELATED"/>
    <property type="match status" value="1"/>
</dbReference>
<dbReference type="NCBIfam" id="TIGR03954">
    <property type="entry name" value="integ_memb_HG"/>
    <property type="match status" value="1"/>
</dbReference>
<evidence type="ECO:0000313" key="8">
    <source>
        <dbReference type="EMBL" id="SFJ86633.1"/>
    </source>
</evidence>
<dbReference type="RefSeq" id="WP_092785023.1">
    <property type="nucleotide sequence ID" value="NZ_FORA01000010.1"/>
</dbReference>
<keyword evidence="4 6" id="KW-1133">Transmembrane helix</keyword>
<keyword evidence="2" id="KW-1003">Cell membrane</keyword>
<feature type="domain" description="DUF3817" evidence="7">
    <location>
        <begin position="6"/>
        <end position="88"/>
    </location>
</feature>
<reference evidence="8 9" key="1">
    <citation type="submission" date="2016-10" db="EMBL/GenBank/DDBJ databases">
        <authorList>
            <person name="de Groot N.N."/>
        </authorList>
    </citation>
    <scope>NUCLEOTIDE SEQUENCE [LARGE SCALE GENOMIC DNA]</scope>
    <source>
        <strain evidence="8 9">DSM 19073</strain>
    </source>
</reference>
<evidence type="ECO:0000256" key="1">
    <source>
        <dbReference type="ARBA" id="ARBA00004651"/>
    </source>
</evidence>
<proteinExistence type="predicted"/>
<evidence type="ECO:0000256" key="5">
    <source>
        <dbReference type="ARBA" id="ARBA00023136"/>
    </source>
</evidence>
<dbReference type="STRING" id="390807.SAMN04488095_0003"/>
<organism evidence="8 9">
    <name type="scientific">Jannaschia pohangensis</name>
    <dbReference type="NCBI Taxonomy" id="390807"/>
    <lineage>
        <taxon>Bacteria</taxon>
        <taxon>Pseudomonadati</taxon>
        <taxon>Pseudomonadota</taxon>
        <taxon>Alphaproteobacteria</taxon>
        <taxon>Rhodobacterales</taxon>
        <taxon>Roseobacteraceae</taxon>
        <taxon>Jannaschia</taxon>
    </lineage>
</organism>
<evidence type="ECO:0000256" key="2">
    <source>
        <dbReference type="ARBA" id="ARBA00022475"/>
    </source>
</evidence>
<dbReference type="EMBL" id="FORA01000010">
    <property type="protein sequence ID" value="SFJ86633.1"/>
    <property type="molecule type" value="Genomic_DNA"/>
</dbReference>
<feature type="transmembrane region" description="Helical" evidence="6">
    <location>
        <begin position="7"/>
        <end position="28"/>
    </location>
</feature>
<sequence>MTGLTRAAIFEALTLLALFCVAMPLKYYADIPQAVSIMGPIHGLAFMVFLWFVIRSWAEGLINALGALRLFIGAFIPFGGFVNERWLRHQSEDT</sequence>
<keyword evidence="5 6" id="KW-0472">Membrane</keyword>
<dbReference type="OrthoDB" id="1121311at2"/>
<evidence type="ECO:0000259" key="7">
    <source>
        <dbReference type="Pfam" id="PF12823"/>
    </source>
</evidence>
<evidence type="ECO:0000313" key="9">
    <source>
        <dbReference type="Proteomes" id="UP000199110"/>
    </source>
</evidence>